<keyword evidence="2 8" id="KW-0863">Zinc-finger</keyword>
<evidence type="ECO:0000256" key="8">
    <source>
        <dbReference type="PROSITE-ProRule" id="PRU00071"/>
    </source>
</evidence>
<evidence type="ECO:0000313" key="13">
    <source>
        <dbReference type="Proteomes" id="UP000036987"/>
    </source>
</evidence>
<evidence type="ECO:0000256" key="1">
    <source>
        <dbReference type="ARBA" id="ARBA00022723"/>
    </source>
</evidence>
<evidence type="ECO:0000256" key="9">
    <source>
        <dbReference type="RuleBase" id="RU369094"/>
    </source>
</evidence>
<comment type="function">
    <text evidence="9">Transcription factor that binds specifically to a 5'-AA[AG]G-3' consensus core sequence.</text>
</comment>
<sequence>MADDERSNGGGGGGGGRMLPEEGFRCPRCDSPNTKFCYYNNYSLTQPRHYCKACRRYWTRGGALRNVPVGGGCRKSKKSKSSSSAMTGVSATSSYSAPSSRFLLPLDICKDPLSSYCSVVDTATNPYKFFHGFSPDFHNLAAGILPTPLPIPSPPPPSAVATANSLMVDVNYPNGTYSESTMMIPTDQDLQWKLQQQRLSMFYGGGSGSGTTLSDLQISSSLSLQNNTDQRHQAQHFNNMEESFQLQTGGGNSSSWYQHQPSGISRNTSGNCTDVIMLNTHSSSNNNNNNNDNDNTWNDHIHNHHFSALP</sequence>
<gene>
    <name evidence="12" type="ORF">ZOSMA_24G00160</name>
</gene>
<organism evidence="12 13">
    <name type="scientific">Zostera marina</name>
    <name type="common">Eelgrass</name>
    <dbReference type="NCBI Taxonomy" id="29655"/>
    <lineage>
        <taxon>Eukaryota</taxon>
        <taxon>Viridiplantae</taxon>
        <taxon>Streptophyta</taxon>
        <taxon>Embryophyta</taxon>
        <taxon>Tracheophyta</taxon>
        <taxon>Spermatophyta</taxon>
        <taxon>Magnoliopsida</taxon>
        <taxon>Liliopsida</taxon>
        <taxon>Zosteraceae</taxon>
        <taxon>Zostera</taxon>
    </lineage>
</organism>
<evidence type="ECO:0000259" key="11">
    <source>
        <dbReference type="PROSITE" id="PS50884"/>
    </source>
</evidence>
<comment type="subcellular location">
    <subcellularLocation>
        <location evidence="8 9">Nucleus</location>
    </subcellularLocation>
</comment>
<proteinExistence type="predicted"/>
<dbReference type="PROSITE" id="PS01361">
    <property type="entry name" value="ZF_DOF_1"/>
    <property type="match status" value="1"/>
</dbReference>
<dbReference type="Pfam" id="PF02701">
    <property type="entry name" value="Zn_ribbon_Dof"/>
    <property type="match status" value="1"/>
</dbReference>
<keyword evidence="13" id="KW-1185">Reference proteome</keyword>
<keyword evidence="7 8" id="KW-0539">Nucleus</keyword>
<evidence type="ECO:0000256" key="4">
    <source>
        <dbReference type="ARBA" id="ARBA00023015"/>
    </source>
</evidence>
<comment type="caution">
    <text evidence="12">The sequence shown here is derived from an EMBL/GenBank/DDBJ whole genome shotgun (WGS) entry which is preliminary data.</text>
</comment>
<name>A0A0K9PGA7_ZOSMR</name>
<evidence type="ECO:0000256" key="3">
    <source>
        <dbReference type="ARBA" id="ARBA00022833"/>
    </source>
</evidence>
<keyword evidence="3 9" id="KW-0862">Zinc</keyword>
<dbReference type="Proteomes" id="UP000036987">
    <property type="component" value="Unassembled WGS sequence"/>
</dbReference>
<evidence type="ECO:0000256" key="7">
    <source>
        <dbReference type="ARBA" id="ARBA00023242"/>
    </source>
</evidence>
<evidence type="ECO:0000256" key="10">
    <source>
        <dbReference type="SAM" id="MobiDB-lite"/>
    </source>
</evidence>
<dbReference type="InterPro" id="IPR045174">
    <property type="entry name" value="Dof"/>
</dbReference>
<feature type="domain" description="Dof-type" evidence="11">
    <location>
        <begin position="24"/>
        <end position="78"/>
    </location>
</feature>
<dbReference type="GO" id="GO:0005634">
    <property type="term" value="C:nucleus"/>
    <property type="evidence" value="ECO:0007669"/>
    <property type="project" value="UniProtKB-SubCell"/>
</dbReference>
<dbReference type="PANTHER" id="PTHR31992:SF141">
    <property type="entry name" value="DOF ZINC FINGER PROTEIN DOF1.4"/>
    <property type="match status" value="1"/>
</dbReference>
<dbReference type="GO" id="GO:0003700">
    <property type="term" value="F:DNA-binding transcription factor activity"/>
    <property type="evidence" value="ECO:0007669"/>
    <property type="project" value="UniProtKB-UniRule"/>
</dbReference>
<dbReference type="GO" id="GO:0003677">
    <property type="term" value="F:DNA binding"/>
    <property type="evidence" value="ECO:0007669"/>
    <property type="project" value="UniProtKB-UniRule"/>
</dbReference>
<dbReference type="OrthoDB" id="1927254at2759"/>
<dbReference type="PROSITE" id="PS50884">
    <property type="entry name" value="ZF_DOF_2"/>
    <property type="match status" value="1"/>
</dbReference>
<feature type="region of interest" description="Disordered" evidence="10">
    <location>
        <begin position="70"/>
        <end position="97"/>
    </location>
</feature>
<dbReference type="EMBL" id="LFYR01000864">
    <property type="protein sequence ID" value="KMZ67996.1"/>
    <property type="molecule type" value="Genomic_DNA"/>
</dbReference>
<dbReference type="PANTHER" id="PTHR31992">
    <property type="entry name" value="DOF ZINC FINGER PROTEIN DOF1.4-RELATED"/>
    <property type="match status" value="1"/>
</dbReference>
<evidence type="ECO:0000256" key="2">
    <source>
        <dbReference type="ARBA" id="ARBA00022771"/>
    </source>
</evidence>
<keyword evidence="6 9" id="KW-0804">Transcription</keyword>
<dbReference type="AlphaFoldDB" id="A0A0K9PGA7"/>
<protein>
    <recommendedName>
        <fullName evidence="9">Dof zinc finger protein</fullName>
    </recommendedName>
</protein>
<feature type="region of interest" description="Disordered" evidence="10">
    <location>
        <begin position="245"/>
        <end position="270"/>
    </location>
</feature>
<reference evidence="13" key="1">
    <citation type="journal article" date="2016" name="Nature">
        <title>The genome of the seagrass Zostera marina reveals angiosperm adaptation to the sea.</title>
        <authorList>
            <person name="Olsen J.L."/>
            <person name="Rouze P."/>
            <person name="Verhelst B."/>
            <person name="Lin Y.-C."/>
            <person name="Bayer T."/>
            <person name="Collen J."/>
            <person name="Dattolo E."/>
            <person name="De Paoli E."/>
            <person name="Dittami S."/>
            <person name="Maumus F."/>
            <person name="Michel G."/>
            <person name="Kersting A."/>
            <person name="Lauritano C."/>
            <person name="Lohaus R."/>
            <person name="Toepel M."/>
            <person name="Tonon T."/>
            <person name="Vanneste K."/>
            <person name="Amirebrahimi M."/>
            <person name="Brakel J."/>
            <person name="Bostroem C."/>
            <person name="Chovatia M."/>
            <person name="Grimwood J."/>
            <person name="Jenkins J.W."/>
            <person name="Jueterbock A."/>
            <person name="Mraz A."/>
            <person name="Stam W.T."/>
            <person name="Tice H."/>
            <person name="Bornberg-Bauer E."/>
            <person name="Green P.J."/>
            <person name="Pearson G.A."/>
            <person name="Procaccini G."/>
            <person name="Duarte C.M."/>
            <person name="Schmutz J."/>
            <person name="Reusch T.B.H."/>
            <person name="Van de Peer Y."/>
        </authorList>
    </citation>
    <scope>NUCLEOTIDE SEQUENCE [LARGE SCALE GENOMIC DNA]</scope>
    <source>
        <strain evidence="13">cv. Finnish</strain>
    </source>
</reference>
<dbReference type="GO" id="GO:0008270">
    <property type="term" value="F:zinc ion binding"/>
    <property type="evidence" value="ECO:0007669"/>
    <property type="project" value="UniProtKB-KW"/>
</dbReference>
<dbReference type="InterPro" id="IPR003851">
    <property type="entry name" value="Znf_Dof"/>
</dbReference>
<evidence type="ECO:0000256" key="5">
    <source>
        <dbReference type="ARBA" id="ARBA00023125"/>
    </source>
</evidence>
<accession>A0A0K9PGA7</accession>
<keyword evidence="4 9" id="KW-0805">Transcription regulation</keyword>
<evidence type="ECO:0000256" key="6">
    <source>
        <dbReference type="ARBA" id="ARBA00023163"/>
    </source>
</evidence>
<evidence type="ECO:0000313" key="12">
    <source>
        <dbReference type="EMBL" id="KMZ67996.1"/>
    </source>
</evidence>
<keyword evidence="1 9" id="KW-0479">Metal-binding</keyword>
<keyword evidence="5 8" id="KW-0238">DNA-binding</keyword>